<evidence type="ECO:0000259" key="5">
    <source>
        <dbReference type="Pfam" id="PF00890"/>
    </source>
</evidence>
<dbReference type="SUPFAM" id="SSF51905">
    <property type="entry name" value="FAD/NAD(P)-binding domain"/>
    <property type="match status" value="1"/>
</dbReference>
<dbReference type="InterPro" id="IPR036188">
    <property type="entry name" value="FAD/NAD-bd_sf"/>
</dbReference>
<evidence type="ECO:0000313" key="6">
    <source>
        <dbReference type="EMBL" id="NYE18456.1"/>
    </source>
</evidence>
<keyword evidence="2" id="KW-0285">Flavoprotein</keyword>
<dbReference type="AlphaFoldDB" id="A0A7Y9KIC2"/>
<comment type="cofactor">
    <cofactor evidence="1">
        <name>FAD</name>
        <dbReference type="ChEBI" id="CHEBI:57692"/>
    </cofactor>
</comment>
<keyword evidence="4" id="KW-0560">Oxidoreductase</keyword>
<dbReference type="PANTHER" id="PTHR43400">
    <property type="entry name" value="FUMARATE REDUCTASE"/>
    <property type="match status" value="1"/>
</dbReference>
<dbReference type="PRINTS" id="PR00411">
    <property type="entry name" value="PNDRDTASEI"/>
</dbReference>
<evidence type="ECO:0000313" key="7">
    <source>
        <dbReference type="Proteomes" id="UP000576969"/>
    </source>
</evidence>
<keyword evidence="7" id="KW-1185">Reference proteome</keyword>
<dbReference type="InterPro" id="IPR050315">
    <property type="entry name" value="FAD-oxidoreductase_2"/>
</dbReference>
<dbReference type="InterPro" id="IPR003953">
    <property type="entry name" value="FAD-dep_OxRdtase_2_FAD-bd"/>
</dbReference>
<dbReference type="SUPFAM" id="SSF56425">
    <property type="entry name" value="Succinate dehydrogenase/fumarate reductase flavoprotein, catalytic domain"/>
    <property type="match status" value="1"/>
</dbReference>
<keyword evidence="3" id="KW-0274">FAD</keyword>
<dbReference type="EMBL" id="JACCBV010000001">
    <property type="protein sequence ID" value="NYE18456.1"/>
    <property type="molecule type" value="Genomic_DNA"/>
</dbReference>
<comment type="caution">
    <text evidence="6">The sequence shown here is derived from an EMBL/GenBank/DDBJ whole genome shotgun (WGS) entry which is preliminary data.</text>
</comment>
<proteinExistence type="predicted"/>
<dbReference type="Proteomes" id="UP000576969">
    <property type="component" value="Unassembled WGS sequence"/>
</dbReference>
<evidence type="ECO:0000256" key="2">
    <source>
        <dbReference type="ARBA" id="ARBA00022630"/>
    </source>
</evidence>
<gene>
    <name evidence="6" type="ORF">BJ991_000484</name>
</gene>
<dbReference type="GO" id="GO:0033765">
    <property type="term" value="F:steroid dehydrogenase activity, acting on the CH-CH group of donors"/>
    <property type="evidence" value="ECO:0007669"/>
    <property type="project" value="UniProtKB-ARBA"/>
</dbReference>
<sequence>MSGADDALDVDVVVIGGGMAGLTVAASVAQRQRSVIVLEAADDVGGSARLSEGYVWTAPSLDVFGEEDPGGDTELFTRMLDALEPSFAWVEELSVPLGPRLTKVLGYGEGRQIDVGAYIARCVSIVESAGGYVLRGTAPSSLTTQDGRVTGVVVPDGEGGEQTLGARAVVVATGGFQSTEEARAEWMGESARDLLLRSNQRSVGDGIRLGLDVGADLAGPADGFYGHLVAYPVDRFEPRDFAALSQYYSEHGVLVDSRGLRFTDESLGDHVNTIAVAATGRAVLIIDERIRRTEVVRAFIPGMDAVDKLELADERGARTASAQEMDELASSLDEWGYDGTRAVATVREFNAALLAGSALDPSRTRLRSPLIEPPFAAIEVQPAITFTYRGLAADADGRVLSGGEPIPGLYVAGADLGGLNARGYTGGLVRGLALGRVTAAALAADLGWS</sequence>
<dbReference type="Gene3D" id="3.50.50.60">
    <property type="entry name" value="FAD/NAD(P)-binding domain"/>
    <property type="match status" value="1"/>
</dbReference>
<reference evidence="6 7" key="1">
    <citation type="submission" date="2020-07" db="EMBL/GenBank/DDBJ databases">
        <title>Sequencing the genomes of 1000 actinobacteria strains.</title>
        <authorList>
            <person name="Klenk H.-P."/>
        </authorList>
    </citation>
    <scope>NUCLEOTIDE SEQUENCE [LARGE SCALE GENOMIC DNA]</scope>
    <source>
        <strain evidence="6 7">DSM 24662</strain>
    </source>
</reference>
<evidence type="ECO:0000256" key="1">
    <source>
        <dbReference type="ARBA" id="ARBA00001974"/>
    </source>
</evidence>
<feature type="domain" description="FAD-dependent oxidoreductase 2 FAD-binding" evidence="5">
    <location>
        <begin position="124"/>
        <end position="419"/>
    </location>
</feature>
<accession>A0A7Y9KIC2</accession>
<feature type="domain" description="FAD-dependent oxidoreductase 2 FAD-binding" evidence="5">
    <location>
        <begin position="11"/>
        <end position="66"/>
    </location>
</feature>
<dbReference type="InterPro" id="IPR027477">
    <property type="entry name" value="Succ_DH/fumarate_Rdtase_cat_sf"/>
</dbReference>
<dbReference type="RefSeq" id="WP_179487128.1">
    <property type="nucleotide sequence ID" value="NZ_JACCBV010000001.1"/>
</dbReference>
<evidence type="ECO:0000256" key="3">
    <source>
        <dbReference type="ARBA" id="ARBA00022827"/>
    </source>
</evidence>
<dbReference type="Gene3D" id="3.90.700.10">
    <property type="entry name" value="Succinate dehydrogenase/fumarate reductase flavoprotein, catalytic domain"/>
    <property type="match status" value="1"/>
</dbReference>
<dbReference type="PANTHER" id="PTHR43400:SF7">
    <property type="entry name" value="FAD-DEPENDENT OXIDOREDUCTASE 2 FAD BINDING DOMAIN-CONTAINING PROTEIN"/>
    <property type="match status" value="1"/>
</dbReference>
<protein>
    <submittedName>
        <fullName evidence="6">Succinate dehydrogenase/fumarate reductase flavoprotein subunit</fullName>
    </submittedName>
</protein>
<name>A0A7Y9KIC2_9MICO</name>
<evidence type="ECO:0000256" key="4">
    <source>
        <dbReference type="ARBA" id="ARBA00023002"/>
    </source>
</evidence>
<organism evidence="6 7">
    <name type="scientific">Microbacterium immunditiarum</name>
    <dbReference type="NCBI Taxonomy" id="337480"/>
    <lineage>
        <taxon>Bacteria</taxon>
        <taxon>Bacillati</taxon>
        <taxon>Actinomycetota</taxon>
        <taxon>Actinomycetes</taxon>
        <taxon>Micrococcales</taxon>
        <taxon>Microbacteriaceae</taxon>
        <taxon>Microbacterium</taxon>
    </lineage>
</organism>
<dbReference type="Pfam" id="PF00890">
    <property type="entry name" value="FAD_binding_2"/>
    <property type="match status" value="2"/>
</dbReference>